<keyword evidence="1" id="KW-0472">Membrane</keyword>
<name>A0A1I7X1C0_HETBA</name>
<evidence type="ECO:0000313" key="2">
    <source>
        <dbReference type="Proteomes" id="UP000095283"/>
    </source>
</evidence>
<dbReference type="AlphaFoldDB" id="A0A1I7X1C0"/>
<keyword evidence="2" id="KW-1185">Reference proteome</keyword>
<sequence length="51" mass="6368">MYKQIFNRPQKIESEMISSKYSYINIKFSVYTTFFPFFSFPFFLFICKSYY</sequence>
<keyword evidence="1" id="KW-0812">Transmembrane</keyword>
<evidence type="ECO:0000256" key="1">
    <source>
        <dbReference type="SAM" id="Phobius"/>
    </source>
</evidence>
<proteinExistence type="predicted"/>
<reference evidence="3" key="1">
    <citation type="submission" date="2016-11" db="UniProtKB">
        <authorList>
            <consortium name="WormBaseParasite"/>
        </authorList>
    </citation>
    <scope>IDENTIFICATION</scope>
</reference>
<evidence type="ECO:0000313" key="3">
    <source>
        <dbReference type="WBParaSite" id="Hba_11246"/>
    </source>
</evidence>
<accession>A0A1I7X1C0</accession>
<feature type="transmembrane region" description="Helical" evidence="1">
    <location>
        <begin position="21"/>
        <end position="46"/>
    </location>
</feature>
<organism evidence="2 3">
    <name type="scientific">Heterorhabditis bacteriophora</name>
    <name type="common">Entomopathogenic nematode worm</name>
    <dbReference type="NCBI Taxonomy" id="37862"/>
    <lineage>
        <taxon>Eukaryota</taxon>
        <taxon>Metazoa</taxon>
        <taxon>Ecdysozoa</taxon>
        <taxon>Nematoda</taxon>
        <taxon>Chromadorea</taxon>
        <taxon>Rhabditida</taxon>
        <taxon>Rhabditina</taxon>
        <taxon>Rhabditomorpha</taxon>
        <taxon>Strongyloidea</taxon>
        <taxon>Heterorhabditidae</taxon>
        <taxon>Heterorhabditis</taxon>
    </lineage>
</organism>
<protein>
    <submittedName>
        <fullName evidence="3">Uncharacterized protein</fullName>
    </submittedName>
</protein>
<dbReference type="WBParaSite" id="Hba_11246">
    <property type="protein sequence ID" value="Hba_11246"/>
    <property type="gene ID" value="Hba_11246"/>
</dbReference>
<dbReference type="Proteomes" id="UP000095283">
    <property type="component" value="Unplaced"/>
</dbReference>
<keyword evidence="1" id="KW-1133">Transmembrane helix</keyword>